<dbReference type="GO" id="GO:0046872">
    <property type="term" value="F:metal ion binding"/>
    <property type="evidence" value="ECO:0007669"/>
    <property type="project" value="UniProtKB-KW"/>
</dbReference>
<proteinExistence type="inferred from homology"/>
<comment type="caution">
    <text evidence="9">The sequence shown here is derived from an EMBL/GenBank/DDBJ whole genome shotgun (WGS) entry which is preliminary data.</text>
</comment>
<evidence type="ECO:0000256" key="6">
    <source>
        <dbReference type="ARBA" id="ARBA00044907"/>
    </source>
</evidence>
<evidence type="ECO:0000256" key="1">
    <source>
        <dbReference type="ARBA" id="ARBA00001936"/>
    </source>
</evidence>
<dbReference type="AlphaFoldDB" id="A0A7X0SHL2"/>
<keyword evidence="3" id="KW-0464">Manganese</keyword>
<gene>
    <name evidence="9" type="ORF">H7C18_04155</name>
</gene>
<keyword evidence="2" id="KW-0479">Metal-binding</keyword>
<evidence type="ECO:0000256" key="4">
    <source>
        <dbReference type="ARBA" id="ARBA00023235"/>
    </source>
</evidence>
<dbReference type="RefSeq" id="WP_185127755.1">
    <property type="nucleotide sequence ID" value="NZ_JACJVO010000005.1"/>
</dbReference>
<accession>A0A7X0SHL2</accession>
<organism evidence="9 10">
    <name type="scientific">Cohnella zeiphila</name>
    <dbReference type="NCBI Taxonomy" id="2761120"/>
    <lineage>
        <taxon>Bacteria</taxon>
        <taxon>Bacillati</taxon>
        <taxon>Bacillota</taxon>
        <taxon>Bacilli</taxon>
        <taxon>Bacillales</taxon>
        <taxon>Paenibacillaceae</taxon>
        <taxon>Cohnella</taxon>
    </lineage>
</organism>
<evidence type="ECO:0000256" key="5">
    <source>
        <dbReference type="ARBA" id="ARBA00023277"/>
    </source>
</evidence>
<evidence type="ECO:0000256" key="7">
    <source>
        <dbReference type="ARBA" id="ARBA00044951"/>
    </source>
</evidence>
<protein>
    <recommendedName>
        <fullName evidence="8">D-lyxose ketol-isomerase</fullName>
        <ecNumber evidence="8">5.3.1.15</ecNumber>
    </recommendedName>
</protein>
<name>A0A7X0SHL2_9BACL</name>
<evidence type="ECO:0000313" key="10">
    <source>
        <dbReference type="Proteomes" id="UP000564644"/>
    </source>
</evidence>
<dbReference type="Gene3D" id="2.60.120.10">
    <property type="entry name" value="Jelly Rolls"/>
    <property type="match status" value="1"/>
</dbReference>
<comment type="cofactor">
    <cofactor evidence="1">
        <name>Mn(2+)</name>
        <dbReference type="ChEBI" id="CHEBI:29035"/>
    </cofactor>
</comment>
<dbReference type="EC" id="5.3.1.15" evidence="8"/>
<dbReference type="GO" id="GO:0047828">
    <property type="term" value="F:D-lyxose ketol-isomerase activity"/>
    <property type="evidence" value="ECO:0007669"/>
    <property type="project" value="UniProtKB-EC"/>
</dbReference>
<keyword evidence="10" id="KW-1185">Reference proteome</keyword>
<dbReference type="InterPro" id="IPR010864">
    <property type="entry name" value="D-lyxose_isomer"/>
</dbReference>
<evidence type="ECO:0000313" key="9">
    <source>
        <dbReference type="EMBL" id="MBB6730082.1"/>
    </source>
</evidence>
<keyword evidence="5" id="KW-0119">Carbohydrate metabolism</keyword>
<keyword evidence="4 9" id="KW-0413">Isomerase</keyword>
<dbReference type="CDD" id="cd20308">
    <property type="entry name" value="cupin_YdaE"/>
    <property type="match status" value="1"/>
</dbReference>
<reference evidence="9 10" key="1">
    <citation type="submission" date="2020-08" db="EMBL/GenBank/DDBJ databases">
        <title>Cohnella phylogeny.</title>
        <authorList>
            <person name="Dunlap C."/>
        </authorList>
    </citation>
    <scope>NUCLEOTIDE SEQUENCE [LARGE SCALE GENOMIC DNA]</scope>
    <source>
        <strain evidence="9 10">CBP 2801</strain>
    </source>
</reference>
<comment type="catalytic activity">
    <reaction evidence="6">
        <text>D-lyxose = D-xylulose</text>
        <dbReference type="Rhea" id="RHEA:14201"/>
        <dbReference type="ChEBI" id="CHEBI:16789"/>
        <dbReference type="ChEBI" id="CHEBI:17140"/>
        <dbReference type="EC" id="5.3.1.15"/>
    </reaction>
</comment>
<dbReference type="InterPro" id="IPR011051">
    <property type="entry name" value="RmlC_Cupin_sf"/>
</dbReference>
<dbReference type="InterPro" id="IPR014710">
    <property type="entry name" value="RmlC-like_jellyroll"/>
</dbReference>
<dbReference type="Pfam" id="PF07385">
    <property type="entry name" value="Lyx_isomer"/>
    <property type="match status" value="1"/>
</dbReference>
<dbReference type="Proteomes" id="UP000564644">
    <property type="component" value="Unassembled WGS sequence"/>
</dbReference>
<comment type="similarity">
    <text evidence="7">Belongs to the D-lyxose ketol-isomerase family.</text>
</comment>
<evidence type="ECO:0000256" key="2">
    <source>
        <dbReference type="ARBA" id="ARBA00022723"/>
    </source>
</evidence>
<evidence type="ECO:0000256" key="3">
    <source>
        <dbReference type="ARBA" id="ARBA00023211"/>
    </source>
</evidence>
<sequence>MLRSEVKQAQRRAAEMLAGAGVVLTAEEAGRIEVAGFGLGRLEEQGLELITYVNTDRYCAKDLVLFPGQTCPEHLHPPVNGEPGKMETFRCRYGSVYLYVEGEAAETIQAAVPPGSRDHYTVFHEIVLQPGEQYTIPPGTKHWFQGGPEGAIVSEFSSTSRDEFDIFTDPGVVRLPVIVEDGA</sequence>
<evidence type="ECO:0000256" key="8">
    <source>
        <dbReference type="ARBA" id="ARBA00044972"/>
    </source>
</evidence>
<dbReference type="EMBL" id="JACJVO010000005">
    <property type="protein sequence ID" value="MBB6730082.1"/>
    <property type="molecule type" value="Genomic_DNA"/>
</dbReference>
<dbReference type="SUPFAM" id="SSF51182">
    <property type="entry name" value="RmlC-like cupins"/>
    <property type="match status" value="1"/>
</dbReference>